<reference evidence="1" key="1">
    <citation type="submission" date="2022-04" db="EMBL/GenBank/DDBJ databases">
        <title>Genome of the entomopathogenic fungus Entomophthora muscae.</title>
        <authorList>
            <person name="Elya C."/>
            <person name="Lovett B.R."/>
            <person name="Lee E."/>
            <person name="Macias A.M."/>
            <person name="Hajek A.E."/>
            <person name="De Bivort B.L."/>
            <person name="Kasson M.T."/>
            <person name="De Fine Licht H.H."/>
            <person name="Stajich J.E."/>
        </authorList>
    </citation>
    <scope>NUCLEOTIDE SEQUENCE</scope>
    <source>
        <strain evidence="1">Berkeley</strain>
    </source>
</reference>
<protein>
    <submittedName>
        <fullName evidence="1">Uncharacterized protein</fullName>
    </submittedName>
</protein>
<evidence type="ECO:0000313" key="1">
    <source>
        <dbReference type="EMBL" id="KAJ9084154.1"/>
    </source>
</evidence>
<organism evidence="1 2">
    <name type="scientific">Entomophthora muscae</name>
    <dbReference type="NCBI Taxonomy" id="34485"/>
    <lineage>
        <taxon>Eukaryota</taxon>
        <taxon>Fungi</taxon>
        <taxon>Fungi incertae sedis</taxon>
        <taxon>Zoopagomycota</taxon>
        <taxon>Entomophthoromycotina</taxon>
        <taxon>Entomophthoromycetes</taxon>
        <taxon>Entomophthorales</taxon>
        <taxon>Entomophthoraceae</taxon>
        <taxon>Entomophthora</taxon>
    </lineage>
</organism>
<comment type="caution">
    <text evidence="1">The sequence shown here is derived from an EMBL/GenBank/DDBJ whole genome shotgun (WGS) entry which is preliminary data.</text>
</comment>
<sequence>VMSSSNSQAKKLFPGLEKITQGYSGSSNSEASVYGHSQPAGSFPSTTQECVLSLMSSSMALFAHHVIINHTVRMGEQIIKNKP</sequence>
<dbReference type="Proteomes" id="UP001165960">
    <property type="component" value="Unassembled WGS sequence"/>
</dbReference>
<evidence type="ECO:0000313" key="2">
    <source>
        <dbReference type="Proteomes" id="UP001165960"/>
    </source>
</evidence>
<keyword evidence="2" id="KW-1185">Reference proteome</keyword>
<proteinExistence type="predicted"/>
<gene>
    <name evidence="1" type="ORF">DSO57_1027282</name>
</gene>
<dbReference type="EMBL" id="QTSX02000875">
    <property type="protein sequence ID" value="KAJ9084154.1"/>
    <property type="molecule type" value="Genomic_DNA"/>
</dbReference>
<feature type="non-terminal residue" evidence="1">
    <location>
        <position position="1"/>
    </location>
</feature>
<name>A0ACC2UB76_9FUNG</name>
<accession>A0ACC2UB76</accession>